<name>A0A173UBC2_EUBRA</name>
<reference evidence="1 2" key="1">
    <citation type="submission" date="2015-09" db="EMBL/GenBank/DDBJ databases">
        <authorList>
            <consortium name="Pathogen Informatics"/>
        </authorList>
    </citation>
    <scope>NUCLEOTIDE SEQUENCE [LARGE SCALE GENOMIC DNA]</scope>
    <source>
        <strain evidence="1 2">2789STDY5608891</strain>
    </source>
</reference>
<gene>
    <name evidence="1" type="ORF">ERS852448_01933</name>
</gene>
<protein>
    <submittedName>
        <fullName evidence="1">Uncharacterized protein</fullName>
    </submittedName>
</protein>
<accession>A0A173UBC2</accession>
<dbReference type="EMBL" id="CYYA01000012">
    <property type="protein sequence ID" value="CUN11445.1"/>
    <property type="molecule type" value="Genomic_DNA"/>
</dbReference>
<dbReference type="Proteomes" id="UP000095492">
    <property type="component" value="Unassembled WGS sequence"/>
</dbReference>
<evidence type="ECO:0000313" key="2">
    <source>
        <dbReference type="Proteomes" id="UP000095492"/>
    </source>
</evidence>
<dbReference type="RefSeq" id="WP_055290421.1">
    <property type="nucleotide sequence ID" value="NZ_CP173382.1"/>
</dbReference>
<dbReference type="OrthoDB" id="2065464at2"/>
<sequence>MTKLEVNQFIEKMKMFGDDWHEKEVKESSFINCSLGVAIKKRTNELRQITDTLAQMPRFD</sequence>
<dbReference type="GeneID" id="97389769"/>
<organism evidence="1 2">
    <name type="scientific">Eubacterium ramulus</name>
    <dbReference type="NCBI Taxonomy" id="39490"/>
    <lineage>
        <taxon>Bacteria</taxon>
        <taxon>Bacillati</taxon>
        <taxon>Bacillota</taxon>
        <taxon>Clostridia</taxon>
        <taxon>Eubacteriales</taxon>
        <taxon>Eubacteriaceae</taxon>
        <taxon>Eubacterium</taxon>
    </lineage>
</organism>
<dbReference type="AlphaFoldDB" id="A0A173UBC2"/>
<evidence type="ECO:0000313" key="1">
    <source>
        <dbReference type="EMBL" id="CUN11445.1"/>
    </source>
</evidence>
<proteinExistence type="predicted"/>